<dbReference type="RefSeq" id="XP_006822006.1">
    <property type="nucleotide sequence ID" value="XM_006821943.1"/>
</dbReference>
<evidence type="ECO:0000313" key="3">
    <source>
        <dbReference type="Proteomes" id="UP000694865"/>
    </source>
</evidence>
<evidence type="ECO:0000313" key="4">
    <source>
        <dbReference type="RefSeq" id="XP_006822006.1"/>
    </source>
</evidence>
<gene>
    <name evidence="4" type="primary">LOC102808279</name>
</gene>
<keyword evidence="3" id="KW-1185">Reference proteome</keyword>
<dbReference type="PANTHER" id="PTHR47331:SF5">
    <property type="entry name" value="RIBONUCLEASE H"/>
    <property type="match status" value="1"/>
</dbReference>
<feature type="region of interest" description="Disordered" evidence="2">
    <location>
        <begin position="299"/>
        <end position="322"/>
    </location>
</feature>
<keyword evidence="1" id="KW-0175">Coiled coil</keyword>
<proteinExistence type="predicted"/>
<dbReference type="InterPro" id="IPR005312">
    <property type="entry name" value="DUF1759"/>
</dbReference>
<dbReference type="Pfam" id="PF03564">
    <property type="entry name" value="DUF1759"/>
    <property type="match status" value="1"/>
</dbReference>
<dbReference type="GeneID" id="102808279"/>
<name>A0ABM0MPR5_SACKO</name>
<sequence length="922" mass="105801">MSNLRRELEERKLAAELKAEEARLKVYSDEDDSDSIRSTSQLSKKVPDLKHLFTSPTVNKEMVPPEKCAPPTPYTKNMNTDTQAHLPSSELTAEIFARTIAMSRLPTPEPQVFTGDPLQYPDWISSFTTLIGSRGIPQGEKIHYLKRYLGGQAREAVSGFFLLRSQNAFEEAKCVLEKRFGNPFIIAEAFRSKLDLWQKIQTRDKTGLRRYADFLQQCVVAATEIRELHILDDMRENRRLVSKLPEWLGHRWNRLIARNKRERGCYPLFRDFATFVMEESEILNDPVVVFEPKQFNAMEPDGNHTYRKSNNYSRSQPSKRSLATTVQTVDKSNECIFCDKGNHTVQDCRNFSRRTMDERRDFIRKKGLCFGCFGEGHMSRQYTNRCECKVCHKKHPTSLHDRDKYSKSGNKTSETHEIEQKEATCHKVLSGNKESVSSMVVPVWVSCKENPGSEMLVYALLDTMSDVTFILDQIGEDLQAHSSPAKLRLSTMTSKGDLVESHKYENLVVRGFNSTSGIPLPTTYSRDHIPLDRSHIPTPETAREWSHLCRIADLLTPKQDCPVGLLIGYNCPSALAPQNCVLGSGNQPYGVETKLGWSIVGGSQTQLSEEFDAFGHTHTVVSRTIHAPIKPDEQSNMMYVYKTPIKEVTIADLLSIVERDFRDEDYKTMSQEDMKFIEIVSNGIRQREDGYYEMPLPFRNGKPPQLPNNRQAAMHRAIGLLKQFQRKPEYQNHYTTFMREILKRGDAVMVPHDEPLTSTPWYIPHHGVYHPRKPNKVRIVFDCSARYQGSSLNDHLLSGPDLINPLIGVLCRFREHPIALTCDVEKMFHQFRVKPEHQDFLRFLWWEDEDFTQPPVDFRMKVHLFGAVSSPACANFGLKQLAKDYKHLGENASEFLKNNFYVDDGLKSEQCRSYEGSHSQCC</sequence>
<organism evidence="3 4">
    <name type="scientific">Saccoglossus kowalevskii</name>
    <name type="common">Acorn worm</name>
    <dbReference type="NCBI Taxonomy" id="10224"/>
    <lineage>
        <taxon>Eukaryota</taxon>
        <taxon>Metazoa</taxon>
        <taxon>Hemichordata</taxon>
        <taxon>Enteropneusta</taxon>
        <taxon>Harrimaniidae</taxon>
        <taxon>Saccoglossus</taxon>
    </lineage>
</organism>
<dbReference type="SUPFAM" id="SSF56672">
    <property type="entry name" value="DNA/RNA polymerases"/>
    <property type="match status" value="1"/>
</dbReference>
<dbReference type="CDD" id="cd01644">
    <property type="entry name" value="RT_pepA17"/>
    <property type="match status" value="1"/>
</dbReference>
<dbReference type="PANTHER" id="PTHR47331">
    <property type="entry name" value="PHD-TYPE DOMAIN-CONTAINING PROTEIN"/>
    <property type="match status" value="1"/>
</dbReference>
<evidence type="ECO:0000256" key="2">
    <source>
        <dbReference type="SAM" id="MobiDB-lite"/>
    </source>
</evidence>
<dbReference type="InterPro" id="IPR043502">
    <property type="entry name" value="DNA/RNA_pol_sf"/>
</dbReference>
<dbReference type="Proteomes" id="UP000694865">
    <property type="component" value="Unplaced"/>
</dbReference>
<evidence type="ECO:0000256" key="1">
    <source>
        <dbReference type="SAM" id="Coils"/>
    </source>
</evidence>
<reference evidence="4" key="1">
    <citation type="submission" date="2025-08" db="UniProtKB">
        <authorList>
            <consortium name="RefSeq"/>
        </authorList>
    </citation>
    <scope>IDENTIFICATION</scope>
    <source>
        <tissue evidence="4">Testes</tissue>
    </source>
</reference>
<feature type="coiled-coil region" evidence="1">
    <location>
        <begin position="1"/>
        <end position="30"/>
    </location>
</feature>
<protein>
    <submittedName>
        <fullName evidence="4">Uncharacterized protein LOC102808279</fullName>
    </submittedName>
</protein>
<accession>A0ABM0MPR5</accession>
<feature type="compositionally biased region" description="Polar residues" evidence="2">
    <location>
        <begin position="308"/>
        <end position="322"/>
    </location>
</feature>